<dbReference type="InterPro" id="IPR005025">
    <property type="entry name" value="FMN_Rdtase-like_dom"/>
</dbReference>
<accession>A0A9D2G0L9</accession>
<comment type="caution">
    <text evidence="2">The sequence shown here is derived from an EMBL/GenBank/DDBJ whole genome shotgun (WGS) entry which is preliminary data.</text>
</comment>
<dbReference type="SUPFAM" id="SSF52218">
    <property type="entry name" value="Flavoproteins"/>
    <property type="match status" value="1"/>
</dbReference>
<dbReference type="Gene3D" id="3.40.50.360">
    <property type="match status" value="1"/>
</dbReference>
<protein>
    <submittedName>
        <fullName evidence="2">NAD(P)H-dependent oxidoreductase</fullName>
    </submittedName>
</protein>
<reference evidence="2" key="2">
    <citation type="submission" date="2021-04" db="EMBL/GenBank/DDBJ databases">
        <authorList>
            <person name="Gilroy R."/>
        </authorList>
    </citation>
    <scope>NUCLEOTIDE SEQUENCE</scope>
    <source>
        <strain evidence="2">CHK169-4300</strain>
    </source>
</reference>
<dbReference type="PANTHER" id="PTHR30543:SF21">
    <property type="entry name" value="NAD(P)H-DEPENDENT FMN REDUCTASE LOT6"/>
    <property type="match status" value="1"/>
</dbReference>
<name>A0A9D2G0L9_9LACT</name>
<dbReference type="EMBL" id="DXAZ01000002">
    <property type="protein sequence ID" value="HIZ70200.1"/>
    <property type="molecule type" value="Genomic_DNA"/>
</dbReference>
<dbReference type="GO" id="GO:0005829">
    <property type="term" value="C:cytosol"/>
    <property type="evidence" value="ECO:0007669"/>
    <property type="project" value="TreeGrafter"/>
</dbReference>
<gene>
    <name evidence="2" type="ORF">H9808_00260</name>
</gene>
<dbReference type="GO" id="GO:0016491">
    <property type="term" value="F:oxidoreductase activity"/>
    <property type="evidence" value="ECO:0007669"/>
    <property type="project" value="InterPro"/>
</dbReference>
<evidence type="ECO:0000313" key="3">
    <source>
        <dbReference type="Proteomes" id="UP000824106"/>
    </source>
</evidence>
<dbReference type="GO" id="GO:0010181">
    <property type="term" value="F:FMN binding"/>
    <property type="evidence" value="ECO:0007669"/>
    <property type="project" value="TreeGrafter"/>
</dbReference>
<reference evidence="2" key="1">
    <citation type="journal article" date="2021" name="PeerJ">
        <title>Extensive microbial diversity within the chicken gut microbiome revealed by metagenomics and culture.</title>
        <authorList>
            <person name="Gilroy R."/>
            <person name="Ravi A."/>
            <person name="Getino M."/>
            <person name="Pursley I."/>
            <person name="Horton D.L."/>
            <person name="Alikhan N.F."/>
            <person name="Baker D."/>
            <person name="Gharbi K."/>
            <person name="Hall N."/>
            <person name="Watson M."/>
            <person name="Adriaenssens E.M."/>
            <person name="Foster-Nyarko E."/>
            <person name="Jarju S."/>
            <person name="Secka A."/>
            <person name="Antonio M."/>
            <person name="Oren A."/>
            <person name="Chaudhuri R.R."/>
            <person name="La Ragione R."/>
            <person name="Hildebrand F."/>
            <person name="Pallen M.J."/>
        </authorList>
    </citation>
    <scope>NUCLEOTIDE SEQUENCE</scope>
    <source>
        <strain evidence="2">CHK169-4300</strain>
    </source>
</reference>
<dbReference type="Pfam" id="PF03358">
    <property type="entry name" value="FMN_red"/>
    <property type="match status" value="1"/>
</dbReference>
<evidence type="ECO:0000259" key="1">
    <source>
        <dbReference type="Pfam" id="PF03358"/>
    </source>
</evidence>
<proteinExistence type="predicted"/>
<dbReference type="Proteomes" id="UP000824106">
    <property type="component" value="Unassembled WGS sequence"/>
</dbReference>
<dbReference type="InterPro" id="IPR050712">
    <property type="entry name" value="NAD(P)H-dep_reductase"/>
</dbReference>
<sequence>MKNIIGLVGTNSTESTNRQLLQYMAQHFEQKATIELLEIDQLPVFNKPENYTVLPEVQKLVDKIEAADGVVIATPEYDHSPTAALNNALAWLSYGVYPFVNKPVMVVGASYGTLGSSRAQLQLLQILEAPELQARTMPSSEFLLGNSLQAFDQEGNLVYEDKVEQLDGIFEDFLTFIEIIQQLPHSKETMVKAARNFNWENI</sequence>
<feature type="domain" description="NADPH-dependent FMN reductase-like" evidence="1">
    <location>
        <begin position="3"/>
        <end position="147"/>
    </location>
</feature>
<dbReference type="InterPro" id="IPR029039">
    <property type="entry name" value="Flavoprotein-like_sf"/>
</dbReference>
<organism evidence="2 3">
    <name type="scientific">Candidatus Atopostipes pullistercoris</name>
    <dbReference type="NCBI Taxonomy" id="2838467"/>
    <lineage>
        <taxon>Bacteria</taxon>
        <taxon>Bacillati</taxon>
        <taxon>Bacillota</taxon>
        <taxon>Bacilli</taxon>
        <taxon>Lactobacillales</taxon>
        <taxon>Carnobacteriaceae</taxon>
        <taxon>Atopostipes</taxon>
    </lineage>
</organism>
<dbReference type="AlphaFoldDB" id="A0A9D2G0L9"/>
<dbReference type="PANTHER" id="PTHR30543">
    <property type="entry name" value="CHROMATE REDUCTASE"/>
    <property type="match status" value="1"/>
</dbReference>
<evidence type="ECO:0000313" key="2">
    <source>
        <dbReference type="EMBL" id="HIZ70200.1"/>
    </source>
</evidence>